<dbReference type="AlphaFoldDB" id="A0A0V0U1D0"/>
<comment type="caution">
    <text evidence="1">The sequence shown here is derived from an EMBL/GenBank/DDBJ whole genome shotgun (WGS) entry which is preliminary data.</text>
</comment>
<organism evidence="1 2">
    <name type="scientific">Trichinella murrelli</name>
    <dbReference type="NCBI Taxonomy" id="144512"/>
    <lineage>
        <taxon>Eukaryota</taxon>
        <taxon>Metazoa</taxon>
        <taxon>Ecdysozoa</taxon>
        <taxon>Nematoda</taxon>
        <taxon>Enoplea</taxon>
        <taxon>Dorylaimia</taxon>
        <taxon>Trichinellida</taxon>
        <taxon>Trichinellidae</taxon>
        <taxon>Trichinella</taxon>
    </lineage>
</organism>
<name>A0A0V0U1D0_9BILA</name>
<gene>
    <name evidence="1" type="ORF">T05_9106</name>
</gene>
<evidence type="ECO:0000313" key="2">
    <source>
        <dbReference type="Proteomes" id="UP000055048"/>
    </source>
</evidence>
<accession>A0A0V0U1D0</accession>
<proteinExistence type="predicted"/>
<protein>
    <submittedName>
        <fullName evidence="1">Uncharacterized protein</fullName>
    </submittedName>
</protein>
<dbReference type="EMBL" id="JYDJ01000083">
    <property type="protein sequence ID" value="KRX45071.1"/>
    <property type="molecule type" value="Genomic_DNA"/>
</dbReference>
<keyword evidence="2" id="KW-1185">Reference proteome</keyword>
<reference evidence="1 2" key="1">
    <citation type="submission" date="2015-01" db="EMBL/GenBank/DDBJ databases">
        <title>Evolution of Trichinella species and genotypes.</title>
        <authorList>
            <person name="Korhonen P.K."/>
            <person name="Edoardo P."/>
            <person name="Giuseppe L.R."/>
            <person name="Gasser R.B."/>
        </authorList>
    </citation>
    <scope>NUCLEOTIDE SEQUENCE [LARGE SCALE GENOMIC DNA]</scope>
    <source>
        <strain evidence="1">ISS417</strain>
    </source>
</reference>
<evidence type="ECO:0000313" key="1">
    <source>
        <dbReference type="EMBL" id="KRX45071.1"/>
    </source>
</evidence>
<sequence>MRTLGWENMKGEIYLDRKKAVAFFTFSMANFVSLKSNGQAWFKLFFLIEQLYKTLGNEEL</sequence>
<dbReference type="Proteomes" id="UP000055048">
    <property type="component" value="Unassembled WGS sequence"/>
</dbReference>